<feature type="region of interest" description="Disordered" evidence="1">
    <location>
        <begin position="1"/>
        <end position="22"/>
    </location>
</feature>
<accession>T1J7L9</accession>
<evidence type="ECO:0000313" key="3">
    <source>
        <dbReference type="Proteomes" id="UP000014500"/>
    </source>
</evidence>
<reference evidence="2" key="2">
    <citation type="submission" date="2015-02" db="UniProtKB">
        <authorList>
            <consortium name="EnsemblMetazoa"/>
        </authorList>
    </citation>
    <scope>IDENTIFICATION</scope>
</reference>
<dbReference type="EMBL" id="JH431936">
    <property type="status" value="NOT_ANNOTATED_CDS"/>
    <property type="molecule type" value="Genomic_DNA"/>
</dbReference>
<organism evidence="2 3">
    <name type="scientific">Strigamia maritima</name>
    <name type="common">European centipede</name>
    <name type="synonym">Geophilus maritimus</name>
    <dbReference type="NCBI Taxonomy" id="126957"/>
    <lineage>
        <taxon>Eukaryota</taxon>
        <taxon>Metazoa</taxon>
        <taxon>Ecdysozoa</taxon>
        <taxon>Arthropoda</taxon>
        <taxon>Myriapoda</taxon>
        <taxon>Chilopoda</taxon>
        <taxon>Pleurostigmophora</taxon>
        <taxon>Geophilomorpha</taxon>
        <taxon>Linotaeniidae</taxon>
        <taxon>Strigamia</taxon>
    </lineage>
</organism>
<evidence type="ECO:0000256" key="1">
    <source>
        <dbReference type="SAM" id="MobiDB-lite"/>
    </source>
</evidence>
<dbReference type="Proteomes" id="UP000014500">
    <property type="component" value="Unassembled WGS sequence"/>
</dbReference>
<protein>
    <submittedName>
        <fullName evidence="2">Uncharacterized protein</fullName>
    </submittedName>
</protein>
<reference evidence="3" key="1">
    <citation type="submission" date="2011-05" db="EMBL/GenBank/DDBJ databases">
        <authorList>
            <person name="Richards S.R."/>
            <person name="Qu J."/>
            <person name="Jiang H."/>
            <person name="Jhangiani S.N."/>
            <person name="Agravi P."/>
            <person name="Goodspeed R."/>
            <person name="Gross S."/>
            <person name="Mandapat C."/>
            <person name="Jackson L."/>
            <person name="Mathew T."/>
            <person name="Pu L."/>
            <person name="Thornton R."/>
            <person name="Saada N."/>
            <person name="Wilczek-Boney K.B."/>
            <person name="Lee S."/>
            <person name="Kovar C."/>
            <person name="Wu Y."/>
            <person name="Scherer S.E."/>
            <person name="Worley K.C."/>
            <person name="Muzny D.M."/>
            <person name="Gibbs R."/>
        </authorList>
    </citation>
    <scope>NUCLEOTIDE SEQUENCE</scope>
    <source>
        <strain evidence="3">Brora</strain>
    </source>
</reference>
<keyword evidence="3" id="KW-1185">Reference proteome</keyword>
<dbReference type="HOGENOM" id="CLU_2149005_0_0_1"/>
<evidence type="ECO:0000313" key="2">
    <source>
        <dbReference type="EnsemblMetazoa" id="SMAR009674-PA"/>
    </source>
</evidence>
<name>T1J7L9_STRMM</name>
<sequence>MPSKYMRMKTMMQNHTEQRHSDFKCSQSEPLNKFFQGAKFRFQHRTKKALTHTDKGKAKRKFSLHTSLTFARRGKLKYVYARSKTPYRKLKTEERNFSSFNEDMLEKSQKYL</sequence>
<dbReference type="EnsemblMetazoa" id="SMAR009674-RA">
    <property type="protein sequence ID" value="SMAR009674-PA"/>
    <property type="gene ID" value="SMAR009674"/>
</dbReference>
<dbReference type="AlphaFoldDB" id="T1J7L9"/>
<proteinExistence type="predicted"/>